<name>A0A852Y915_9MICO</name>
<feature type="compositionally biased region" description="Polar residues" evidence="1">
    <location>
        <begin position="375"/>
        <end position="392"/>
    </location>
</feature>
<accession>A0A852Y915</accession>
<protein>
    <submittedName>
        <fullName evidence="2">Uncharacterized protein</fullName>
    </submittedName>
</protein>
<dbReference type="Proteomes" id="UP000553888">
    <property type="component" value="Unassembled WGS sequence"/>
</dbReference>
<organism evidence="2 3">
    <name type="scientific">Schumannella luteola</name>
    <dbReference type="NCBI Taxonomy" id="472059"/>
    <lineage>
        <taxon>Bacteria</taxon>
        <taxon>Bacillati</taxon>
        <taxon>Actinomycetota</taxon>
        <taxon>Actinomycetes</taxon>
        <taxon>Micrococcales</taxon>
        <taxon>Microbacteriaceae</taxon>
        <taxon>Schumannella</taxon>
    </lineage>
</organism>
<proteinExistence type="predicted"/>
<feature type="region of interest" description="Disordered" evidence="1">
    <location>
        <begin position="373"/>
        <end position="392"/>
    </location>
</feature>
<dbReference type="RefSeq" id="WP_179564576.1">
    <property type="nucleotide sequence ID" value="NZ_JACBZY010000001.1"/>
</dbReference>
<dbReference type="EMBL" id="JACBZY010000001">
    <property type="protein sequence ID" value="NYG97711.1"/>
    <property type="molecule type" value="Genomic_DNA"/>
</dbReference>
<dbReference type="AlphaFoldDB" id="A0A852Y915"/>
<evidence type="ECO:0000313" key="2">
    <source>
        <dbReference type="EMBL" id="NYG97711.1"/>
    </source>
</evidence>
<comment type="caution">
    <text evidence="2">The sequence shown here is derived from an EMBL/GenBank/DDBJ whole genome shotgun (WGS) entry which is preliminary data.</text>
</comment>
<evidence type="ECO:0000313" key="3">
    <source>
        <dbReference type="Proteomes" id="UP000553888"/>
    </source>
</evidence>
<sequence>MAEQLLTATSVVSIEILDADDLDVRLRPAIGRYLTRPFNPSAPLDRRLEALGAHRSLVEEPDRLGLAFTVPADHQEELRRVLVDFTPPPIAVADLDIRSNDSAPRDPLRAAQEIGRRIVETADSNSRRTLSIRPNREVVTFASGRRTQIGPRGYFPGALPDLAAPVYGSPSRPFLGLIDSGAGNLAHVLRLGVGPSNYGSASWVMASALEQRVARHPSSLSALLRREGLSYGAALRLTTRNAPYLSSMTFAVAPTGLRRSLELSDEALRLARDESANLTQQEYEAQASLEVTATLAESERAAITLWSVGAPLPDIYREEVNLGSLWEDAMDRSESSSRWTQLPVTLIVGDAAAIHRECSELKFDSEWTAQEVRSDTTALQSAPANTAPNAAK</sequence>
<gene>
    <name evidence="2" type="ORF">BJ979_000337</name>
</gene>
<reference evidence="2 3" key="1">
    <citation type="submission" date="2020-07" db="EMBL/GenBank/DDBJ databases">
        <title>Sequencing the genomes of 1000 actinobacteria strains.</title>
        <authorList>
            <person name="Klenk H.-P."/>
        </authorList>
    </citation>
    <scope>NUCLEOTIDE SEQUENCE [LARGE SCALE GENOMIC DNA]</scope>
    <source>
        <strain evidence="2 3">DSM 23141</strain>
    </source>
</reference>
<keyword evidence="3" id="KW-1185">Reference proteome</keyword>
<evidence type="ECO:0000256" key="1">
    <source>
        <dbReference type="SAM" id="MobiDB-lite"/>
    </source>
</evidence>